<feature type="region of interest" description="Disordered" evidence="1">
    <location>
        <begin position="152"/>
        <end position="171"/>
    </location>
</feature>
<evidence type="ECO:0000313" key="3">
    <source>
        <dbReference type="Proteomes" id="UP000224080"/>
    </source>
</evidence>
<protein>
    <submittedName>
        <fullName evidence="2">Uncharacterized protein</fullName>
    </submittedName>
</protein>
<dbReference type="Proteomes" id="UP000224080">
    <property type="component" value="Unassembled WGS sequence"/>
</dbReference>
<reference evidence="2 3" key="1">
    <citation type="submission" date="2017-10" db="EMBL/GenBank/DDBJ databases">
        <title>Comparative genomics in systemic dimorphic fungi from Ajellomycetaceae.</title>
        <authorList>
            <person name="Munoz J.F."/>
            <person name="Mcewen J.G."/>
            <person name="Clay O.K."/>
            <person name="Cuomo C.A."/>
        </authorList>
    </citation>
    <scope>NUCLEOTIDE SEQUENCE [LARGE SCALE GENOMIC DNA]</scope>
    <source>
        <strain evidence="2 3">UAMH130</strain>
    </source>
</reference>
<sequence>MSSSARFSSRPALRHPIFSVSPRSHPHLLPLANSSTSDTYRSPGGLHPRQQRALFWWSRHHDPEWLSQGKSRLRKLMEKEKEMQALCNKYVTRVRRRRPYIYQNWRSTKSHDPKQANLFYRRCDVYDDLGQGMKQRNEGGKHWVANEGERKNGFEDLQSPGEKNGFDSWESKESEFGDSLRRESEQHFKEFQKAINQDPYGFIFGRRLQPFPFGLKEGSWSSFYKSLFPGERPTSGGPRTSYSEDDTRKAPINVGTEPAPMTSSEMNINGDHSRPSNPMTEAAFEFDPISGRMVPTRTKTTESEIDDASPIILSNPRDGEAKVEPDYEQYNSKPTPNISTEEPVPIEPELQPSSETISPNRTTDQAHSKPAQNIDAEQPGAVKAKQSESIQISATENATTETPQTSVGERFDTDGSAVKSSQHDLGKAALRDDTKDDLKPDVRAPQDPEKPVENKGHIPKELQGMSISELLQHLESVELPNVPPVCEVYQRAYDVSERSGPKDDVDQLRASDIRASYMNRTERQNAVEKAYEALQGEDCGLDVDELRWKLGPDNNGTRNAETVQDLVSNATQPTDPVLKAVNSLFDNVGTRGKKPGKVTYIRNIGSVDDISTAVGDSKHDEVHPVFGVRAADAKRHSEIGSVARELREIKGATNSMKALLTEQHSPLEATADCGSENDNAAASSKMMHAIEEREKLIAHIGETLSDVKNINTSIASLLTELGKINSIREEDAKKSRLVKNVSEEHRSSRPNPSQYRVLAYDSLTMEVKDVGISSGHTGSGEIAQQLHPTEALSRLNHPSRFLDHFPRLEAQGYEIVSGGGDILIFKRVRGRESEDVSGNFKTAIPDATAAKKSDSESDAAYADGDAMLHSPAWAAQLEKEAIDQFESGMVETPVRLSSETQRGATPAGQEASSSVSDEVNQPIYDSEETKHQQQQQQQRDSSSQPPPPHPEKRRPFLRKTLRRVLLTGGVAAGTCYAFGVVAEYFRAGGQDGLGPQGFTGLEGR</sequence>
<feature type="compositionally biased region" description="Basic and acidic residues" evidence="1">
    <location>
        <begin position="421"/>
        <end position="456"/>
    </location>
</feature>
<dbReference type="OrthoDB" id="3946750at2759"/>
<name>A0A2B7XBS7_9EURO</name>
<dbReference type="AlphaFoldDB" id="A0A2B7XBS7"/>
<feature type="compositionally biased region" description="Low complexity" evidence="1">
    <location>
        <begin position="932"/>
        <end position="943"/>
    </location>
</feature>
<accession>A0A2B7XBS7</accession>
<evidence type="ECO:0000313" key="2">
    <source>
        <dbReference type="EMBL" id="PGH06425.1"/>
    </source>
</evidence>
<feature type="region of interest" description="Disordered" evidence="1">
    <location>
        <begin position="229"/>
        <end position="264"/>
    </location>
</feature>
<keyword evidence="3" id="KW-1185">Reference proteome</keyword>
<feature type="region of interest" description="Disordered" evidence="1">
    <location>
        <begin position="289"/>
        <end position="456"/>
    </location>
</feature>
<dbReference type="STRING" id="2060905.A0A2B7XBS7"/>
<gene>
    <name evidence="2" type="ORF">GX51_02437</name>
</gene>
<feature type="compositionally biased region" description="Polar residues" evidence="1">
    <location>
        <begin position="351"/>
        <end position="365"/>
    </location>
</feature>
<organism evidence="2 3">
    <name type="scientific">Blastomyces parvus</name>
    <dbReference type="NCBI Taxonomy" id="2060905"/>
    <lineage>
        <taxon>Eukaryota</taxon>
        <taxon>Fungi</taxon>
        <taxon>Dikarya</taxon>
        <taxon>Ascomycota</taxon>
        <taxon>Pezizomycotina</taxon>
        <taxon>Eurotiomycetes</taxon>
        <taxon>Eurotiomycetidae</taxon>
        <taxon>Onygenales</taxon>
        <taxon>Ajellomycetaceae</taxon>
        <taxon>Blastomyces</taxon>
    </lineage>
</organism>
<feature type="compositionally biased region" description="Polar residues" evidence="1">
    <location>
        <begin position="329"/>
        <end position="340"/>
    </location>
</feature>
<dbReference type="EMBL" id="PDNC01000022">
    <property type="protein sequence ID" value="PGH06425.1"/>
    <property type="molecule type" value="Genomic_DNA"/>
</dbReference>
<evidence type="ECO:0000256" key="1">
    <source>
        <dbReference type="SAM" id="MobiDB-lite"/>
    </source>
</evidence>
<proteinExistence type="predicted"/>
<feature type="compositionally biased region" description="Polar residues" evidence="1">
    <location>
        <begin position="387"/>
        <end position="407"/>
    </location>
</feature>
<feature type="compositionally biased region" description="Polar residues" evidence="1">
    <location>
        <begin position="910"/>
        <end position="919"/>
    </location>
</feature>
<feature type="region of interest" description="Disordered" evidence="1">
    <location>
        <begin position="894"/>
        <end position="957"/>
    </location>
</feature>
<comment type="caution">
    <text evidence="2">The sequence shown here is derived from an EMBL/GenBank/DDBJ whole genome shotgun (WGS) entry which is preliminary data.</text>
</comment>